<keyword evidence="7" id="KW-1185">Reference proteome</keyword>
<dbReference type="NCBIfam" id="TIGR01879">
    <property type="entry name" value="hydantase"/>
    <property type="match status" value="1"/>
</dbReference>
<dbReference type="RefSeq" id="WP_113290491.1">
    <property type="nucleotide sequence ID" value="NZ_QNTQ01000018.1"/>
</dbReference>
<feature type="domain" description="Peptidase M20 dimerisation" evidence="5">
    <location>
        <begin position="217"/>
        <end position="318"/>
    </location>
</feature>
<dbReference type="InterPro" id="IPR002933">
    <property type="entry name" value="Peptidase_M20"/>
</dbReference>
<dbReference type="Proteomes" id="UP000253370">
    <property type="component" value="Unassembled WGS sequence"/>
</dbReference>
<accession>A0A365U4V2</accession>
<feature type="binding site" evidence="3">
    <location>
        <position position="101"/>
    </location>
    <ligand>
        <name>Zn(2+)</name>
        <dbReference type="ChEBI" id="CHEBI:29105"/>
        <label>1</label>
    </ligand>
</feature>
<dbReference type="AlphaFoldDB" id="A0A365U4V2"/>
<dbReference type="NCBIfam" id="NF006769">
    <property type="entry name" value="PRK09290.1-3"/>
    <property type="match status" value="1"/>
</dbReference>
<evidence type="ECO:0000256" key="2">
    <source>
        <dbReference type="ARBA" id="ARBA00022801"/>
    </source>
</evidence>
<keyword evidence="3" id="KW-0479">Metal-binding</keyword>
<proteinExistence type="inferred from homology"/>
<dbReference type="Pfam" id="PF01546">
    <property type="entry name" value="Peptidase_M20"/>
    <property type="match status" value="1"/>
</dbReference>
<keyword evidence="2 6" id="KW-0378">Hydrolase</keyword>
<name>A0A365U4V2_9RHOB</name>
<dbReference type="GO" id="GO:0046872">
    <property type="term" value="F:metal ion binding"/>
    <property type="evidence" value="ECO:0007669"/>
    <property type="project" value="UniProtKB-KW"/>
</dbReference>
<evidence type="ECO:0000256" key="4">
    <source>
        <dbReference type="SAM" id="MobiDB-lite"/>
    </source>
</evidence>
<dbReference type="EMBL" id="QNTQ01000018">
    <property type="protein sequence ID" value="RBI83319.1"/>
    <property type="molecule type" value="Genomic_DNA"/>
</dbReference>
<organism evidence="6 7">
    <name type="scientific">Rhodosalinus halophilus</name>
    <dbReference type="NCBI Taxonomy" id="2259333"/>
    <lineage>
        <taxon>Bacteria</taxon>
        <taxon>Pseudomonadati</taxon>
        <taxon>Pseudomonadota</taxon>
        <taxon>Alphaproteobacteria</taxon>
        <taxon>Rhodobacterales</taxon>
        <taxon>Paracoccaceae</taxon>
        <taxon>Rhodosalinus</taxon>
    </lineage>
</organism>
<dbReference type="SUPFAM" id="SSF55031">
    <property type="entry name" value="Bacterial exopeptidase dimerisation domain"/>
    <property type="match status" value="1"/>
</dbReference>
<comment type="cofactor">
    <cofactor evidence="3">
        <name>Zn(2+)</name>
        <dbReference type="ChEBI" id="CHEBI:29105"/>
    </cofactor>
    <text evidence="3">Binds 2 Zn(2+) ions per subunit.</text>
</comment>
<dbReference type="InterPro" id="IPR011650">
    <property type="entry name" value="Peptidase_M20_dimer"/>
</dbReference>
<feature type="binding site" evidence="3">
    <location>
        <position position="197"/>
    </location>
    <ligand>
        <name>Zn(2+)</name>
        <dbReference type="ChEBI" id="CHEBI:29105"/>
        <label>1</label>
    </ligand>
</feature>
<dbReference type="SUPFAM" id="SSF53187">
    <property type="entry name" value="Zn-dependent exopeptidases"/>
    <property type="match status" value="1"/>
</dbReference>
<feature type="binding site" evidence="3">
    <location>
        <position position="389"/>
    </location>
    <ligand>
        <name>Zn(2+)</name>
        <dbReference type="ChEBI" id="CHEBI:29105"/>
        <label>2</label>
    </ligand>
</feature>
<dbReference type="PANTHER" id="PTHR32494:SF5">
    <property type="entry name" value="ALLANTOATE AMIDOHYDROLASE"/>
    <property type="match status" value="1"/>
</dbReference>
<evidence type="ECO:0000313" key="7">
    <source>
        <dbReference type="Proteomes" id="UP000253370"/>
    </source>
</evidence>
<evidence type="ECO:0000259" key="5">
    <source>
        <dbReference type="Pfam" id="PF07687"/>
    </source>
</evidence>
<dbReference type="Pfam" id="PF07687">
    <property type="entry name" value="M20_dimer"/>
    <property type="match status" value="1"/>
</dbReference>
<sequence length="418" mass="44037">MSCGTVADDRLRIDADRLWARHMELARIGQVGETGNCRLALSEEDAKARALFASWCRDAGLSLRSDRAGNMFAIRPGRDPSRKPVAAGSHLDTQPHGGRFDGISGVLAALEAVETLNDAGVETDAPLAVVNWTNEEGVSFAPGLLGSAWFAGLIDDEDLDAIEGPGGERFADAADRIGWRGDVRPDEMALDSFFELHIEQGPVLETEGDQVGVVTSVQGLRWLDVRVTGMDAHAGTTPLEARRDALLAAAAIVVELNRVGRASGPDARVSVGRFCPATDGPSTVAGRTDLVVDIRHPDETTLAGLVERCAAACQTAAEAHGCDAEVSQRLAVPPRAFDPSCVAAVEDAARALGLRHRRLPSGALHDASNIAPVAPTAMIFVPCRNGISHNVAEYAEKEDLAAGCEVLLHAMLARSGAG</sequence>
<gene>
    <name evidence="6" type="ORF">DRV85_16020</name>
</gene>
<dbReference type="PANTHER" id="PTHR32494">
    <property type="entry name" value="ALLANTOATE DEIMINASE-RELATED"/>
    <property type="match status" value="1"/>
</dbReference>
<keyword evidence="3" id="KW-0862">Zinc</keyword>
<dbReference type="GO" id="GO:0016813">
    <property type="term" value="F:hydrolase activity, acting on carbon-nitrogen (but not peptide) bonds, in linear amidines"/>
    <property type="evidence" value="ECO:0007669"/>
    <property type="project" value="InterPro"/>
</dbReference>
<dbReference type="InterPro" id="IPR036264">
    <property type="entry name" value="Bact_exopeptidase_dim_dom"/>
</dbReference>
<feature type="binding site" evidence="3">
    <location>
        <position position="90"/>
    </location>
    <ligand>
        <name>Zn(2+)</name>
        <dbReference type="ChEBI" id="CHEBI:29105"/>
        <label>1</label>
    </ligand>
</feature>
<evidence type="ECO:0000313" key="6">
    <source>
        <dbReference type="EMBL" id="RBI83319.1"/>
    </source>
</evidence>
<dbReference type="PIRSF" id="PIRSF001235">
    <property type="entry name" value="Amidase_carbamoylase"/>
    <property type="match status" value="1"/>
</dbReference>
<comment type="similarity">
    <text evidence="1">Belongs to the peptidase M20 family.</text>
</comment>
<protein>
    <submittedName>
        <fullName evidence="6">Zn-dependent hydrolase</fullName>
    </submittedName>
</protein>
<feature type="binding site" evidence="3">
    <location>
        <position position="101"/>
    </location>
    <ligand>
        <name>Zn(2+)</name>
        <dbReference type="ChEBI" id="CHEBI:29105"/>
        <label>2</label>
    </ligand>
</feature>
<dbReference type="Gene3D" id="3.30.70.360">
    <property type="match status" value="1"/>
</dbReference>
<dbReference type="Gene3D" id="3.40.630.10">
    <property type="entry name" value="Zn peptidases"/>
    <property type="match status" value="1"/>
</dbReference>
<comment type="caution">
    <text evidence="6">The sequence shown here is derived from an EMBL/GenBank/DDBJ whole genome shotgun (WGS) entry which is preliminary data.</text>
</comment>
<dbReference type="OrthoDB" id="9808195at2"/>
<feature type="binding site" evidence="3">
    <location>
        <position position="136"/>
    </location>
    <ligand>
        <name>Zn(2+)</name>
        <dbReference type="ChEBI" id="CHEBI:29105"/>
        <label>2</label>
    </ligand>
</feature>
<evidence type="ECO:0000256" key="3">
    <source>
        <dbReference type="PIRSR" id="PIRSR001235-1"/>
    </source>
</evidence>
<dbReference type="CDD" id="cd03884">
    <property type="entry name" value="M20_bAS"/>
    <property type="match status" value="1"/>
</dbReference>
<dbReference type="InterPro" id="IPR010158">
    <property type="entry name" value="Amidase_Cbmase"/>
</dbReference>
<reference evidence="6 7" key="1">
    <citation type="submission" date="2018-07" db="EMBL/GenBank/DDBJ databases">
        <title>Rhodosalinus sp. strain E84T genomic sequence and assembly.</title>
        <authorList>
            <person name="Liu Z.-W."/>
            <person name="Lu D.-C."/>
        </authorList>
    </citation>
    <scope>NUCLEOTIDE SEQUENCE [LARGE SCALE GENOMIC DNA]</scope>
    <source>
        <strain evidence="6 7">E84</strain>
    </source>
</reference>
<feature type="region of interest" description="Disordered" evidence="4">
    <location>
        <begin position="75"/>
        <end position="94"/>
    </location>
</feature>
<evidence type="ECO:0000256" key="1">
    <source>
        <dbReference type="ARBA" id="ARBA00006153"/>
    </source>
</evidence>